<organism evidence="3 4">
    <name type="scientific">Cyclocybe aegerita</name>
    <name type="common">Black poplar mushroom</name>
    <name type="synonym">Agrocybe aegerita</name>
    <dbReference type="NCBI Taxonomy" id="1973307"/>
    <lineage>
        <taxon>Eukaryota</taxon>
        <taxon>Fungi</taxon>
        <taxon>Dikarya</taxon>
        <taxon>Basidiomycota</taxon>
        <taxon>Agaricomycotina</taxon>
        <taxon>Agaricomycetes</taxon>
        <taxon>Agaricomycetidae</taxon>
        <taxon>Agaricales</taxon>
        <taxon>Agaricineae</taxon>
        <taxon>Bolbitiaceae</taxon>
        <taxon>Cyclocybe</taxon>
    </lineage>
</organism>
<feature type="compositionally biased region" description="Basic and acidic residues" evidence="1">
    <location>
        <begin position="169"/>
        <end position="184"/>
    </location>
</feature>
<reference evidence="3 4" key="1">
    <citation type="submission" date="2020-01" db="EMBL/GenBank/DDBJ databases">
        <authorList>
            <person name="Gupta K D."/>
        </authorList>
    </citation>
    <scope>NUCLEOTIDE SEQUENCE [LARGE SCALE GENOMIC DNA]</scope>
</reference>
<gene>
    <name evidence="3" type="ORF">AAE3_LOCUS1252</name>
</gene>
<keyword evidence="2" id="KW-0732">Signal</keyword>
<evidence type="ECO:0000256" key="1">
    <source>
        <dbReference type="SAM" id="MobiDB-lite"/>
    </source>
</evidence>
<feature type="chain" id="PRO_5035794154" evidence="2">
    <location>
        <begin position="21"/>
        <end position="184"/>
    </location>
</feature>
<dbReference type="EMBL" id="CACVBS010000013">
    <property type="protein sequence ID" value="CAA7259002.1"/>
    <property type="molecule type" value="Genomic_DNA"/>
</dbReference>
<evidence type="ECO:0000313" key="4">
    <source>
        <dbReference type="Proteomes" id="UP000467700"/>
    </source>
</evidence>
<dbReference type="OrthoDB" id="2909885at2759"/>
<comment type="caution">
    <text evidence="3">The sequence shown here is derived from an EMBL/GenBank/DDBJ whole genome shotgun (WGS) entry which is preliminary data.</text>
</comment>
<keyword evidence="4" id="KW-1185">Reference proteome</keyword>
<feature type="signal peptide" evidence="2">
    <location>
        <begin position="1"/>
        <end position="20"/>
    </location>
</feature>
<protein>
    <submittedName>
        <fullName evidence="3">Uncharacterized protein</fullName>
    </submittedName>
</protein>
<sequence>MFTQRYLLAALVLFASLVASAPIAGYSSETELLIREPVKSTVRQMTHAVKVAKKLKESIHPKPNSAVFWSGTKANKKGETVSVKQDAQRFAKYHGKETLNQALKKANIHIPTEKQNPHSPRLWNIASKLMAQRAKGETHAILGGNVRPESVWKKTEKPALMKNDQVTKVTEHNKGTKEKTVTKG</sequence>
<dbReference type="SUPFAM" id="SSF52309">
    <property type="entry name" value="N-(deoxy)ribosyltransferase-like"/>
    <property type="match status" value="1"/>
</dbReference>
<feature type="region of interest" description="Disordered" evidence="1">
    <location>
        <begin position="164"/>
        <end position="184"/>
    </location>
</feature>
<name>A0A8S0XDP7_CYCAE</name>
<accession>A0A8S0XDP7</accession>
<dbReference type="AlphaFoldDB" id="A0A8S0XDP7"/>
<proteinExistence type="predicted"/>
<evidence type="ECO:0000313" key="3">
    <source>
        <dbReference type="EMBL" id="CAA7259002.1"/>
    </source>
</evidence>
<evidence type="ECO:0000256" key="2">
    <source>
        <dbReference type="SAM" id="SignalP"/>
    </source>
</evidence>
<dbReference type="Proteomes" id="UP000467700">
    <property type="component" value="Unassembled WGS sequence"/>
</dbReference>